<accession>H1KVG7</accession>
<dbReference type="SUPFAM" id="SSF55785">
    <property type="entry name" value="PYP-like sensor domain (PAS domain)"/>
    <property type="match status" value="1"/>
</dbReference>
<dbReference type="SMART" id="SM00052">
    <property type="entry name" value="EAL"/>
    <property type="match status" value="1"/>
</dbReference>
<evidence type="ECO:0000313" key="3">
    <source>
        <dbReference type="EMBL" id="EHP73933.1"/>
    </source>
</evidence>
<organism evidence="3 4">
    <name type="scientific">Methylorubrum extorquens DSM 13060</name>
    <dbReference type="NCBI Taxonomy" id="882800"/>
    <lineage>
        <taxon>Bacteria</taxon>
        <taxon>Pseudomonadati</taxon>
        <taxon>Pseudomonadota</taxon>
        <taxon>Alphaproteobacteria</taxon>
        <taxon>Hyphomicrobiales</taxon>
        <taxon>Methylobacteriaceae</taxon>
        <taxon>Methylorubrum</taxon>
    </lineage>
</organism>
<sequence>PGDAARLALAGQPERLVEAELRQADGTLVPVEIIMQPVDHAGRPHYAVAVRDLRARRQAERQIQFLAHHDALTGLANRASFGKRLDQEMRAVDAGGRKLAVLCLDLDRFKEVNDLFGHAAGDAMLENVARIVSAELDDTQMMARLGGDEFAVLMPCGGPSEAGRLAERILEALRSGRADAGGPQIATSIGVALYPDDAQERAALLSYADTALYRAKSEGRGTYRFFEARMGVEVRERRLLEHDLRHAVARGEMELVYQPQTDVGSGAVIGFEALLRWKHPERGYVSPALFIPIAEESDAILQIGEWVLREACREAATWSNPLSIAVNVSAVQIHSPHFVGLVHEVLLKTGLAPGRLEVEVTETALISDPNRALLTLRQLKSLGLRIAMDDFGTGYSSLSNLRSFPFDKIKIDGSFVRSVDSNEQTAAIVRSVLGLGRGLGLPVLAEGVETEAELGFLAAEQCHAAQGYLMGRPSPIGQFAQHTHGTDPIIADDRKRA</sequence>
<proteinExistence type="predicted"/>
<dbReference type="NCBIfam" id="TIGR00254">
    <property type="entry name" value="GGDEF"/>
    <property type="match status" value="1"/>
</dbReference>
<dbReference type="Pfam" id="PF00990">
    <property type="entry name" value="GGDEF"/>
    <property type="match status" value="1"/>
</dbReference>
<evidence type="ECO:0000259" key="2">
    <source>
        <dbReference type="PROSITE" id="PS50887"/>
    </source>
</evidence>
<dbReference type="InterPro" id="IPR035965">
    <property type="entry name" value="PAS-like_dom_sf"/>
</dbReference>
<dbReference type="Proteomes" id="UP000004382">
    <property type="component" value="Unassembled WGS sequence"/>
</dbReference>
<feature type="domain" description="EAL" evidence="1">
    <location>
        <begin position="237"/>
        <end position="487"/>
    </location>
</feature>
<dbReference type="GO" id="GO:0003824">
    <property type="term" value="F:catalytic activity"/>
    <property type="evidence" value="ECO:0007669"/>
    <property type="project" value="UniProtKB-ARBA"/>
</dbReference>
<dbReference type="PANTHER" id="PTHR44757">
    <property type="entry name" value="DIGUANYLATE CYCLASE DGCP"/>
    <property type="match status" value="1"/>
</dbReference>
<gene>
    <name evidence="3" type="ORF">MetexDRAFT_6630</name>
</gene>
<comment type="caution">
    <text evidence="3">The sequence shown here is derived from an EMBL/GenBank/DDBJ whole genome shotgun (WGS) entry which is preliminary data.</text>
</comment>
<dbReference type="FunFam" id="3.30.70.270:FF:000001">
    <property type="entry name" value="Diguanylate cyclase domain protein"/>
    <property type="match status" value="1"/>
</dbReference>
<dbReference type="Gene3D" id="3.30.70.270">
    <property type="match status" value="1"/>
</dbReference>
<dbReference type="Gene3D" id="3.20.20.450">
    <property type="entry name" value="EAL domain"/>
    <property type="match status" value="1"/>
</dbReference>
<dbReference type="InterPro" id="IPR000160">
    <property type="entry name" value="GGDEF_dom"/>
</dbReference>
<dbReference type="PANTHER" id="PTHR44757:SF2">
    <property type="entry name" value="BIOFILM ARCHITECTURE MAINTENANCE PROTEIN MBAA"/>
    <property type="match status" value="1"/>
</dbReference>
<evidence type="ECO:0000259" key="1">
    <source>
        <dbReference type="PROSITE" id="PS50883"/>
    </source>
</evidence>
<dbReference type="Pfam" id="PF00563">
    <property type="entry name" value="EAL"/>
    <property type="match status" value="1"/>
</dbReference>
<dbReference type="SMART" id="SM00267">
    <property type="entry name" value="GGDEF"/>
    <property type="match status" value="1"/>
</dbReference>
<dbReference type="CDD" id="cd01948">
    <property type="entry name" value="EAL"/>
    <property type="match status" value="1"/>
</dbReference>
<dbReference type="InterPro" id="IPR052155">
    <property type="entry name" value="Biofilm_reg_signaling"/>
</dbReference>
<dbReference type="InterPro" id="IPR001633">
    <property type="entry name" value="EAL_dom"/>
</dbReference>
<evidence type="ECO:0000313" key="4">
    <source>
        <dbReference type="Proteomes" id="UP000004382"/>
    </source>
</evidence>
<dbReference type="PROSITE" id="PS50883">
    <property type="entry name" value="EAL"/>
    <property type="match status" value="1"/>
</dbReference>
<dbReference type="SUPFAM" id="SSF55073">
    <property type="entry name" value="Nucleotide cyclase"/>
    <property type="match status" value="1"/>
</dbReference>
<dbReference type="SUPFAM" id="SSF141868">
    <property type="entry name" value="EAL domain-like"/>
    <property type="match status" value="1"/>
</dbReference>
<dbReference type="PROSITE" id="PS50887">
    <property type="entry name" value="GGDEF"/>
    <property type="match status" value="1"/>
</dbReference>
<dbReference type="InterPro" id="IPR035919">
    <property type="entry name" value="EAL_sf"/>
</dbReference>
<dbReference type="InterPro" id="IPR043128">
    <property type="entry name" value="Rev_trsase/Diguanyl_cyclase"/>
</dbReference>
<dbReference type="RefSeq" id="WP_003607440.1">
    <property type="nucleotide sequence ID" value="NZ_AGJK01000498.1"/>
</dbReference>
<feature type="domain" description="GGDEF" evidence="2">
    <location>
        <begin position="97"/>
        <end position="228"/>
    </location>
</feature>
<feature type="non-terminal residue" evidence="3">
    <location>
        <position position="1"/>
    </location>
</feature>
<dbReference type="CDD" id="cd01949">
    <property type="entry name" value="GGDEF"/>
    <property type="match status" value="1"/>
</dbReference>
<protein>
    <submittedName>
        <fullName evidence="3">Diguanylate cyclase/phosphodiesterase</fullName>
    </submittedName>
</protein>
<reference evidence="3 4" key="1">
    <citation type="submission" date="2011-09" db="EMBL/GenBank/DDBJ databases">
        <title>The draft genome of Methylobacterium extorquens DSM 13060.</title>
        <authorList>
            <consortium name="US DOE Joint Genome Institute (JGI-PGF)"/>
            <person name="Lucas S."/>
            <person name="Han J."/>
            <person name="Lapidus A."/>
            <person name="Cheng J.-F."/>
            <person name="Goodwin L."/>
            <person name="Pitluck S."/>
            <person name="Peters L."/>
            <person name="Land M.L."/>
            <person name="Hauser L."/>
            <person name="Koskimaki J."/>
            <person name="Halonen O."/>
            <person name="Pirttila A."/>
            <person name="Frank C."/>
            <person name="Woyke T.J."/>
        </authorList>
    </citation>
    <scope>NUCLEOTIDE SEQUENCE [LARGE SCALE GENOMIC DNA]</scope>
    <source>
        <strain evidence="3 4">DSM 13060</strain>
    </source>
</reference>
<name>H1KVG7_METEX</name>
<dbReference type="AlphaFoldDB" id="H1KVG7"/>
<dbReference type="PATRIC" id="fig|882800.3.peg.6282"/>
<dbReference type="Gene3D" id="3.30.450.20">
    <property type="entry name" value="PAS domain"/>
    <property type="match status" value="1"/>
</dbReference>
<dbReference type="EMBL" id="AGJK01000498">
    <property type="protein sequence ID" value="EHP73933.1"/>
    <property type="molecule type" value="Genomic_DNA"/>
</dbReference>
<dbReference type="InterPro" id="IPR029787">
    <property type="entry name" value="Nucleotide_cyclase"/>
</dbReference>